<keyword evidence="2" id="KW-1185">Reference proteome</keyword>
<reference evidence="1 2" key="1">
    <citation type="submission" date="2021-06" db="EMBL/GenBank/DDBJ databases">
        <authorList>
            <person name="Kallberg Y."/>
            <person name="Tangrot J."/>
            <person name="Rosling A."/>
        </authorList>
    </citation>
    <scope>NUCLEOTIDE SEQUENCE [LARGE SCALE GENOMIC DNA]</scope>
    <source>
        <strain evidence="1 2">120-4 pot B 10/14</strain>
    </source>
</reference>
<dbReference type="Proteomes" id="UP000789901">
    <property type="component" value="Unassembled WGS sequence"/>
</dbReference>
<accession>A0ABN7VZI3</accession>
<sequence length="74" mass="7907">SSSVSSDSKYSCSVSVLSPLDHTALLSVDISRLSCDLLLSPVLALSPYQDQHHLCLCLPLLDLSHACPGPSLHY</sequence>
<evidence type="ECO:0000313" key="1">
    <source>
        <dbReference type="EMBL" id="CAG8808917.1"/>
    </source>
</evidence>
<organism evidence="1 2">
    <name type="scientific">Gigaspora margarita</name>
    <dbReference type="NCBI Taxonomy" id="4874"/>
    <lineage>
        <taxon>Eukaryota</taxon>
        <taxon>Fungi</taxon>
        <taxon>Fungi incertae sedis</taxon>
        <taxon>Mucoromycota</taxon>
        <taxon>Glomeromycotina</taxon>
        <taxon>Glomeromycetes</taxon>
        <taxon>Diversisporales</taxon>
        <taxon>Gigasporaceae</taxon>
        <taxon>Gigaspora</taxon>
    </lineage>
</organism>
<gene>
    <name evidence="1" type="ORF">GMARGA_LOCUS24789</name>
</gene>
<evidence type="ECO:0000313" key="2">
    <source>
        <dbReference type="Proteomes" id="UP000789901"/>
    </source>
</evidence>
<proteinExistence type="predicted"/>
<protein>
    <submittedName>
        <fullName evidence="1">33729_t:CDS:1</fullName>
    </submittedName>
</protein>
<feature type="non-terminal residue" evidence="1">
    <location>
        <position position="1"/>
    </location>
</feature>
<dbReference type="EMBL" id="CAJVQB010026600">
    <property type="protein sequence ID" value="CAG8808917.1"/>
    <property type="molecule type" value="Genomic_DNA"/>
</dbReference>
<comment type="caution">
    <text evidence="1">The sequence shown here is derived from an EMBL/GenBank/DDBJ whole genome shotgun (WGS) entry which is preliminary data.</text>
</comment>
<name>A0ABN7VZI3_GIGMA</name>